<gene>
    <name evidence="8" type="ORF">PZE19_11080</name>
</gene>
<dbReference type="NCBIfam" id="TIGR02937">
    <property type="entry name" value="sigma70-ECF"/>
    <property type="match status" value="1"/>
</dbReference>
<dbReference type="PANTHER" id="PTHR43133">
    <property type="entry name" value="RNA POLYMERASE ECF-TYPE SIGMA FACTO"/>
    <property type="match status" value="1"/>
</dbReference>
<keyword evidence="4" id="KW-0804">Transcription</keyword>
<evidence type="ECO:0000313" key="8">
    <source>
        <dbReference type="EMBL" id="MDG3004319.1"/>
    </source>
</evidence>
<feature type="domain" description="RNA polymerase sigma factor 70 region 4 type 2" evidence="7">
    <location>
        <begin position="143"/>
        <end position="193"/>
    </location>
</feature>
<dbReference type="InterPro" id="IPR013249">
    <property type="entry name" value="RNA_pol_sigma70_r4_t2"/>
</dbReference>
<dbReference type="InterPro" id="IPR014284">
    <property type="entry name" value="RNA_pol_sigma-70_dom"/>
</dbReference>
<keyword evidence="2" id="KW-0805">Transcription regulation</keyword>
<evidence type="ECO:0000259" key="7">
    <source>
        <dbReference type="Pfam" id="PF08281"/>
    </source>
</evidence>
<dbReference type="Pfam" id="PF04542">
    <property type="entry name" value="Sigma70_r2"/>
    <property type="match status" value="1"/>
</dbReference>
<dbReference type="InterPro" id="IPR036388">
    <property type="entry name" value="WH-like_DNA-bd_sf"/>
</dbReference>
<dbReference type="SUPFAM" id="SSF88946">
    <property type="entry name" value="Sigma2 domain of RNA polymerase sigma factors"/>
    <property type="match status" value="1"/>
</dbReference>
<dbReference type="Gene3D" id="1.10.1740.10">
    <property type="match status" value="1"/>
</dbReference>
<evidence type="ECO:0000313" key="9">
    <source>
        <dbReference type="Proteomes" id="UP001216907"/>
    </source>
</evidence>
<feature type="compositionally biased region" description="Basic and acidic residues" evidence="5">
    <location>
        <begin position="458"/>
        <end position="469"/>
    </location>
</feature>
<dbReference type="Pfam" id="PF08281">
    <property type="entry name" value="Sigma70_r4_2"/>
    <property type="match status" value="1"/>
</dbReference>
<dbReference type="InterPro" id="IPR013324">
    <property type="entry name" value="RNA_pol_sigma_r3/r4-like"/>
</dbReference>
<keyword evidence="9" id="KW-1185">Reference proteome</keyword>
<feature type="region of interest" description="Disordered" evidence="5">
    <location>
        <begin position="458"/>
        <end position="488"/>
    </location>
</feature>
<dbReference type="EMBL" id="JARRAG010000002">
    <property type="protein sequence ID" value="MDG3004319.1"/>
    <property type="molecule type" value="Genomic_DNA"/>
</dbReference>
<comment type="similarity">
    <text evidence="1">Belongs to the sigma-70 factor family. ECF subfamily.</text>
</comment>
<name>A0ABT6F9S9_9BACT</name>
<reference evidence="8 9" key="1">
    <citation type="submission" date="2023-03" db="EMBL/GenBank/DDBJ databases">
        <title>Paludisphaera mucosa sp. nov. a novel planctomycete from northern fen.</title>
        <authorList>
            <person name="Ivanova A."/>
        </authorList>
    </citation>
    <scope>NUCLEOTIDE SEQUENCE [LARGE SCALE GENOMIC DNA]</scope>
    <source>
        <strain evidence="8 9">Pla2</strain>
    </source>
</reference>
<feature type="region of interest" description="Disordered" evidence="5">
    <location>
        <begin position="380"/>
        <end position="405"/>
    </location>
</feature>
<dbReference type="Proteomes" id="UP001216907">
    <property type="component" value="Unassembled WGS sequence"/>
</dbReference>
<evidence type="ECO:0000259" key="6">
    <source>
        <dbReference type="Pfam" id="PF04542"/>
    </source>
</evidence>
<feature type="compositionally biased region" description="Basic and acidic residues" evidence="5">
    <location>
        <begin position="384"/>
        <end position="405"/>
    </location>
</feature>
<accession>A0ABT6F9S9</accession>
<dbReference type="InterPro" id="IPR039425">
    <property type="entry name" value="RNA_pol_sigma-70-like"/>
</dbReference>
<dbReference type="PANTHER" id="PTHR43133:SF51">
    <property type="entry name" value="RNA POLYMERASE SIGMA FACTOR"/>
    <property type="match status" value="1"/>
</dbReference>
<protein>
    <submittedName>
        <fullName evidence="8">Sigma-70 family RNA polymerase sigma factor</fullName>
    </submittedName>
</protein>
<feature type="domain" description="RNA polymerase sigma-70 region 2" evidence="6">
    <location>
        <begin position="49"/>
        <end position="109"/>
    </location>
</feature>
<evidence type="ECO:0000256" key="4">
    <source>
        <dbReference type="ARBA" id="ARBA00023163"/>
    </source>
</evidence>
<feature type="region of interest" description="Disordered" evidence="5">
    <location>
        <begin position="306"/>
        <end position="335"/>
    </location>
</feature>
<dbReference type="InterPro" id="IPR007627">
    <property type="entry name" value="RNA_pol_sigma70_r2"/>
</dbReference>
<dbReference type="SUPFAM" id="SSF88659">
    <property type="entry name" value="Sigma3 and sigma4 domains of RNA polymerase sigma factors"/>
    <property type="match status" value="1"/>
</dbReference>
<comment type="caution">
    <text evidence="8">The sequence shown here is derived from an EMBL/GenBank/DDBJ whole genome shotgun (WGS) entry which is preliminary data.</text>
</comment>
<sequence length="488" mass="53679">MAGGRRSSIEGRVRTLWTLGAVVDVDDRTLLSRYVFDRDESAEEAFRILVERHGPMVFRVCRQVLGDRQDAEDAAQAVFLVLACKAASIRVDGSLAPWLHGVARRVASKARGRLISLRRTERDAARERGSELEPPPADDWGTLHDEVARLSEKYRTPVVLCYLQGRTYEDAARSIGCPVGTVRVRLSRAREQLRVRLTRRGFGPGRLAAIISSLPDQSAALSPSSASFLDGSAWLEATVKAVRSLRWDRTTLAEAVPSSVLSSYQGMIQTMILDGCKTAAVWTLAVGMTAAGALCFSATGRAWQEAAPSDRRPHFTTTTKAPPVLAPPEKSGEQAARERLARAARIRLDAQRYFFQEGRITIDRFIDASEQLMDCEMAASPNQDQREAAAEAHRERMGELAGTEENRLKAGAGSATDFVEAWAASKLADFSLREARRDRDSGEVDALKRRVEALEKQLKSVIKEQERAGGDPAPRPETSTRQAAPRTP</sequence>
<dbReference type="Gene3D" id="1.10.10.10">
    <property type="entry name" value="Winged helix-like DNA-binding domain superfamily/Winged helix DNA-binding domain"/>
    <property type="match status" value="1"/>
</dbReference>
<evidence type="ECO:0000256" key="5">
    <source>
        <dbReference type="SAM" id="MobiDB-lite"/>
    </source>
</evidence>
<proteinExistence type="inferred from homology"/>
<evidence type="ECO:0000256" key="3">
    <source>
        <dbReference type="ARBA" id="ARBA00023082"/>
    </source>
</evidence>
<evidence type="ECO:0000256" key="2">
    <source>
        <dbReference type="ARBA" id="ARBA00023015"/>
    </source>
</evidence>
<evidence type="ECO:0000256" key="1">
    <source>
        <dbReference type="ARBA" id="ARBA00010641"/>
    </source>
</evidence>
<dbReference type="InterPro" id="IPR013325">
    <property type="entry name" value="RNA_pol_sigma_r2"/>
</dbReference>
<keyword evidence="3" id="KW-0731">Sigma factor</keyword>
<dbReference type="RefSeq" id="WP_277860677.1">
    <property type="nucleotide sequence ID" value="NZ_JARRAG010000002.1"/>
</dbReference>
<dbReference type="CDD" id="cd06171">
    <property type="entry name" value="Sigma70_r4"/>
    <property type="match status" value="1"/>
</dbReference>
<organism evidence="8 9">
    <name type="scientific">Paludisphaera mucosa</name>
    <dbReference type="NCBI Taxonomy" id="3030827"/>
    <lineage>
        <taxon>Bacteria</taxon>
        <taxon>Pseudomonadati</taxon>
        <taxon>Planctomycetota</taxon>
        <taxon>Planctomycetia</taxon>
        <taxon>Isosphaerales</taxon>
        <taxon>Isosphaeraceae</taxon>
        <taxon>Paludisphaera</taxon>
    </lineage>
</organism>